<name>A0AAD7MV47_9AGAR</name>
<dbReference type="EMBL" id="JARJLG010000162">
    <property type="protein sequence ID" value="KAJ7734346.1"/>
    <property type="molecule type" value="Genomic_DNA"/>
</dbReference>
<comment type="caution">
    <text evidence="2">The sequence shown here is derived from an EMBL/GenBank/DDBJ whole genome shotgun (WGS) entry which is preliminary data.</text>
</comment>
<accession>A0AAD7MV47</accession>
<protein>
    <submittedName>
        <fullName evidence="2">Uncharacterized protein</fullName>
    </submittedName>
</protein>
<feature type="region of interest" description="Disordered" evidence="1">
    <location>
        <begin position="1"/>
        <end position="116"/>
    </location>
</feature>
<gene>
    <name evidence="2" type="ORF">DFH07DRAFT_967668</name>
</gene>
<feature type="region of interest" description="Disordered" evidence="1">
    <location>
        <begin position="171"/>
        <end position="225"/>
    </location>
</feature>
<feature type="compositionally biased region" description="Low complexity" evidence="1">
    <location>
        <begin position="176"/>
        <end position="186"/>
    </location>
</feature>
<dbReference type="Proteomes" id="UP001215280">
    <property type="component" value="Unassembled WGS sequence"/>
</dbReference>
<organism evidence="2 3">
    <name type="scientific">Mycena maculata</name>
    <dbReference type="NCBI Taxonomy" id="230809"/>
    <lineage>
        <taxon>Eukaryota</taxon>
        <taxon>Fungi</taxon>
        <taxon>Dikarya</taxon>
        <taxon>Basidiomycota</taxon>
        <taxon>Agaricomycotina</taxon>
        <taxon>Agaricomycetes</taxon>
        <taxon>Agaricomycetidae</taxon>
        <taxon>Agaricales</taxon>
        <taxon>Marasmiineae</taxon>
        <taxon>Mycenaceae</taxon>
        <taxon>Mycena</taxon>
    </lineage>
</organism>
<dbReference type="AlphaFoldDB" id="A0AAD7MV47"/>
<proteinExistence type="predicted"/>
<feature type="compositionally biased region" description="Acidic residues" evidence="1">
    <location>
        <begin position="25"/>
        <end position="47"/>
    </location>
</feature>
<evidence type="ECO:0000313" key="3">
    <source>
        <dbReference type="Proteomes" id="UP001215280"/>
    </source>
</evidence>
<feature type="compositionally biased region" description="Polar residues" evidence="1">
    <location>
        <begin position="106"/>
        <end position="116"/>
    </location>
</feature>
<feature type="compositionally biased region" description="Basic residues" evidence="1">
    <location>
        <begin position="9"/>
        <end position="20"/>
    </location>
</feature>
<evidence type="ECO:0000256" key="1">
    <source>
        <dbReference type="SAM" id="MobiDB-lite"/>
    </source>
</evidence>
<evidence type="ECO:0000313" key="2">
    <source>
        <dbReference type="EMBL" id="KAJ7734346.1"/>
    </source>
</evidence>
<sequence length="348" mass="38702">MKSPPPQRTKLRLTAPKKHVTVNFIDDEAEEDDRTEDEDENDCGSDEDSLKLLYPDEEEEPSVSTQSTGPIQDVSEPTAPPKNIRGHTPPLKTRAMSQRAQKKKLNTSGLEQSTSDAINGVKSSAIVIPAGQRNTQKRLAVTVKQEPREGLSLSAEEYDDFLRYKASLDTTPARSATKPPVKAKTPVAKRKERSPSEEISQSPKTPSKGKKPQGPPALKKAKVAHGAPVLQTEDVLKVTKLPKKCQVTNEDVQDPLAKELYTSLPPLLRCVFLSWSPDTGPGNMMYSSWEDVTPYMNFDIMWMCANFVLKGKYVNLSRIDPRKLQAIKQIYGAQRDRPVVYTSPIFTS</sequence>
<keyword evidence="3" id="KW-1185">Reference proteome</keyword>
<reference evidence="2" key="1">
    <citation type="submission" date="2023-03" db="EMBL/GenBank/DDBJ databases">
        <title>Massive genome expansion in bonnet fungi (Mycena s.s.) driven by repeated elements and novel gene families across ecological guilds.</title>
        <authorList>
            <consortium name="Lawrence Berkeley National Laboratory"/>
            <person name="Harder C.B."/>
            <person name="Miyauchi S."/>
            <person name="Viragh M."/>
            <person name="Kuo A."/>
            <person name="Thoen E."/>
            <person name="Andreopoulos B."/>
            <person name="Lu D."/>
            <person name="Skrede I."/>
            <person name="Drula E."/>
            <person name="Henrissat B."/>
            <person name="Morin E."/>
            <person name="Kohler A."/>
            <person name="Barry K."/>
            <person name="LaButti K."/>
            <person name="Morin E."/>
            <person name="Salamov A."/>
            <person name="Lipzen A."/>
            <person name="Mereny Z."/>
            <person name="Hegedus B."/>
            <person name="Baldrian P."/>
            <person name="Stursova M."/>
            <person name="Weitz H."/>
            <person name="Taylor A."/>
            <person name="Grigoriev I.V."/>
            <person name="Nagy L.G."/>
            <person name="Martin F."/>
            <person name="Kauserud H."/>
        </authorList>
    </citation>
    <scope>NUCLEOTIDE SEQUENCE</scope>
    <source>
        <strain evidence="2">CBHHK188m</strain>
    </source>
</reference>